<dbReference type="Proteomes" id="UP000011115">
    <property type="component" value="Unassembled WGS sequence"/>
</dbReference>
<evidence type="ECO:0000313" key="1">
    <source>
        <dbReference type="EnsemblPlants" id="PGSC0003DMT400086672"/>
    </source>
</evidence>
<dbReference type="HOGENOM" id="CLU_3110214_0_0_1"/>
<protein>
    <submittedName>
        <fullName evidence="1">Uncharacterized protein</fullName>
    </submittedName>
</protein>
<keyword evidence="2" id="KW-1185">Reference proteome</keyword>
<sequence>MILESSLESLSSENKVDLWHLTLRIASPIVAMFETNFSFEINGFSLLVSSP</sequence>
<reference evidence="2" key="1">
    <citation type="journal article" date="2011" name="Nature">
        <title>Genome sequence and analysis of the tuber crop potato.</title>
        <authorList>
            <consortium name="The Potato Genome Sequencing Consortium"/>
        </authorList>
    </citation>
    <scope>NUCLEOTIDE SEQUENCE [LARGE SCALE GENOMIC DNA]</scope>
    <source>
        <strain evidence="2">cv. DM1-3 516 R44</strain>
    </source>
</reference>
<reference evidence="1" key="2">
    <citation type="submission" date="2015-06" db="UniProtKB">
        <authorList>
            <consortium name="EnsemblPlants"/>
        </authorList>
    </citation>
    <scope>IDENTIFICATION</scope>
    <source>
        <strain evidence="1">DM1-3 516 R44</strain>
    </source>
</reference>
<organism evidence="1 2">
    <name type="scientific">Solanum tuberosum</name>
    <name type="common">Potato</name>
    <dbReference type="NCBI Taxonomy" id="4113"/>
    <lineage>
        <taxon>Eukaryota</taxon>
        <taxon>Viridiplantae</taxon>
        <taxon>Streptophyta</taxon>
        <taxon>Embryophyta</taxon>
        <taxon>Tracheophyta</taxon>
        <taxon>Spermatophyta</taxon>
        <taxon>Magnoliopsida</taxon>
        <taxon>eudicotyledons</taxon>
        <taxon>Gunneridae</taxon>
        <taxon>Pentapetalae</taxon>
        <taxon>asterids</taxon>
        <taxon>lamiids</taxon>
        <taxon>Solanales</taxon>
        <taxon>Solanaceae</taxon>
        <taxon>Solanoideae</taxon>
        <taxon>Solaneae</taxon>
        <taxon>Solanum</taxon>
    </lineage>
</organism>
<proteinExistence type="predicted"/>
<accession>M1DC97</accession>
<evidence type="ECO:0000313" key="2">
    <source>
        <dbReference type="Proteomes" id="UP000011115"/>
    </source>
</evidence>
<dbReference type="Gramene" id="PGSC0003DMT400086672">
    <property type="protein sequence ID" value="PGSC0003DMT400086672"/>
    <property type="gene ID" value="PGSC0003DMG400036243"/>
</dbReference>
<dbReference type="InParanoid" id="M1DC97"/>
<dbReference type="AlphaFoldDB" id="M1DC97"/>
<name>M1DC97_SOLTU</name>
<dbReference type="EnsemblPlants" id="PGSC0003DMT400086672">
    <property type="protein sequence ID" value="PGSC0003DMT400086672"/>
    <property type="gene ID" value="PGSC0003DMG400036243"/>
</dbReference>
<dbReference type="PaxDb" id="4113-PGSC0003DMT400086672"/>